<gene>
    <name evidence="1" type="primary">Cnig_chr_II.g4441</name>
    <name evidence="1" type="ORF">B9Z55_004441</name>
</gene>
<reference evidence="2" key="1">
    <citation type="submission" date="2017-10" db="EMBL/GenBank/DDBJ databases">
        <title>Rapid genome shrinkage in a self-fertile nematode reveals novel sperm competition proteins.</title>
        <authorList>
            <person name="Yin D."/>
            <person name="Schwarz E.M."/>
            <person name="Thomas C.G."/>
            <person name="Felde R.L."/>
            <person name="Korf I.F."/>
            <person name="Cutter A.D."/>
            <person name="Schartner C.M."/>
            <person name="Ralston E.J."/>
            <person name="Meyer B.J."/>
            <person name="Haag E.S."/>
        </authorList>
    </citation>
    <scope>NUCLEOTIDE SEQUENCE [LARGE SCALE GENOMIC DNA]</scope>
    <source>
        <strain evidence="2">JU1422</strain>
    </source>
</reference>
<accession>A0A2G5UWD5</accession>
<organism evidence="1 2">
    <name type="scientific">Caenorhabditis nigoni</name>
    <dbReference type="NCBI Taxonomy" id="1611254"/>
    <lineage>
        <taxon>Eukaryota</taxon>
        <taxon>Metazoa</taxon>
        <taxon>Ecdysozoa</taxon>
        <taxon>Nematoda</taxon>
        <taxon>Chromadorea</taxon>
        <taxon>Rhabditida</taxon>
        <taxon>Rhabditina</taxon>
        <taxon>Rhabditomorpha</taxon>
        <taxon>Rhabditoidea</taxon>
        <taxon>Rhabditidae</taxon>
        <taxon>Peloderinae</taxon>
        <taxon>Caenorhabditis</taxon>
    </lineage>
</organism>
<dbReference type="AlphaFoldDB" id="A0A2G5UWD5"/>
<comment type="caution">
    <text evidence="1">The sequence shown here is derived from an EMBL/GenBank/DDBJ whole genome shotgun (WGS) entry which is preliminary data.</text>
</comment>
<evidence type="ECO:0000313" key="2">
    <source>
        <dbReference type="Proteomes" id="UP000230233"/>
    </source>
</evidence>
<proteinExistence type="predicted"/>
<evidence type="ECO:0000313" key="1">
    <source>
        <dbReference type="EMBL" id="PIC43872.1"/>
    </source>
</evidence>
<keyword evidence="2" id="KW-1185">Reference proteome</keyword>
<name>A0A2G5UWD5_9PELO</name>
<dbReference type="EMBL" id="PDUG01000002">
    <property type="protein sequence ID" value="PIC43872.1"/>
    <property type="molecule type" value="Genomic_DNA"/>
</dbReference>
<protein>
    <submittedName>
        <fullName evidence="1">Uncharacterized protein</fullName>
    </submittedName>
</protein>
<dbReference type="Proteomes" id="UP000230233">
    <property type="component" value="Chromosome II"/>
</dbReference>
<sequence>MNRFSNAQRAQLPGARRPRIEEVAVTAKIFPEPREFFDELILRHPELESVREWFMENRRYTMPKQIRNANGTTRGPRNCGICSSNFGGHPVAQHDIPRCPIPESYRLKFLAVNTPAFCALCYAKNDFHFSDSCNKRGDYCRACNKKLKIKRSHVPMTGLCAVEPGKEGQYIDQLRAKQHEDNAFESAEKEGPFKIQIVNDSPRPPYKERRELCGFPPLNVPSNRYGKVRYGSKSYYPGLVATYATVERDQADRMIQRAYLEAYDKELQAYFEEQAAASQVQTCWTGSPERAEQGKLMDDQLRAQKLEASVTAEDGLSQASSRDRKTWAKRVADARTLFQATKEVLQSYEGNGAKSKSVEAKPEFGKMEEKSSGHTVDFEFLRSIVMEFDKMKAKLMQDQEITEMIYILQEALTGQSETLEYLNKKEHFGGSGQEHMIAYFEVLANLAMIVMMSKEKPKYELSQEDEPIYLMLVSSTDIVIPTTRFYLAVKERDRYLTWLSWTIRVAQLVELKEEEGPAQ</sequence>